<dbReference type="STRING" id="40149.A0A0E0C1I6"/>
<keyword evidence="1" id="KW-0805">Transcription regulation</keyword>
<evidence type="ECO:0008006" key="9">
    <source>
        <dbReference type="Google" id="ProtNLM"/>
    </source>
</evidence>
<dbReference type="InterPro" id="IPR044841">
    <property type="entry name" value="LUX/BOA-like"/>
</dbReference>
<reference evidence="7" key="1">
    <citation type="submission" date="2015-04" db="UniProtKB">
        <authorList>
            <consortium name="EnsemblPlants"/>
        </authorList>
    </citation>
    <scope>IDENTIFICATION</scope>
</reference>
<dbReference type="HOGENOM" id="CLU_374847_0_0_1"/>
<name>A0A0E0C1I6_9ORYZ</name>
<evidence type="ECO:0000256" key="2">
    <source>
        <dbReference type="ARBA" id="ARBA00023125"/>
    </source>
</evidence>
<feature type="transmembrane region" description="Helical" evidence="6">
    <location>
        <begin position="172"/>
        <end position="192"/>
    </location>
</feature>
<dbReference type="Gramene" id="OMERI01G13130.1">
    <property type="protein sequence ID" value="OMERI01G13130.1"/>
    <property type="gene ID" value="OMERI01G13130"/>
</dbReference>
<dbReference type="AlphaFoldDB" id="A0A0E0C1I6"/>
<evidence type="ECO:0000313" key="7">
    <source>
        <dbReference type="EnsemblPlants" id="OMERI01G13130.1"/>
    </source>
</evidence>
<keyword evidence="8" id="KW-1185">Reference proteome</keyword>
<proteinExistence type="predicted"/>
<feature type="compositionally biased region" description="Basic and acidic residues" evidence="5">
    <location>
        <begin position="336"/>
        <end position="346"/>
    </location>
</feature>
<dbReference type="InterPro" id="IPR006447">
    <property type="entry name" value="Myb_dom_plants"/>
</dbReference>
<feature type="region of interest" description="Disordered" evidence="5">
    <location>
        <begin position="247"/>
        <end position="372"/>
    </location>
</feature>
<keyword evidence="6" id="KW-1133">Transmembrane helix</keyword>
<feature type="compositionally biased region" description="Basic and acidic residues" evidence="5">
    <location>
        <begin position="248"/>
        <end position="262"/>
    </location>
</feature>
<accession>A0A0E0C1I6</accession>
<feature type="region of interest" description="Disordered" evidence="5">
    <location>
        <begin position="1"/>
        <end position="21"/>
    </location>
</feature>
<keyword evidence="6" id="KW-0812">Transmembrane</keyword>
<feature type="compositionally biased region" description="Polar residues" evidence="5">
    <location>
        <begin position="347"/>
        <end position="369"/>
    </location>
</feature>
<feature type="transmembrane region" description="Helical" evidence="6">
    <location>
        <begin position="207"/>
        <end position="232"/>
    </location>
</feature>
<keyword evidence="2" id="KW-0238">DNA-binding</keyword>
<feature type="transmembrane region" description="Helical" evidence="6">
    <location>
        <begin position="642"/>
        <end position="662"/>
    </location>
</feature>
<evidence type="ECO:0000256" key="6">
    <source>
        <dbReference type="SAM" id="Phobius"/>
    </source>
</evidence>
<dbReference type="GO" id="GO:0003677">
    <property type="term" value="F:DNA binding"/>
    <property type="evidence" value="ECO:0007669"/>
    <property type="project" value="UniProtKB-KW"/>
</dbReference>
<dbReference type="EnsemblPlants" id="OMERI01G13130.1">
    <property type="protein sequence ID" value="OMERI01G13130.1"/>
    <property type="gene ID" value="OMERI01G13130"/>
</dbReference>
<reference evidence="7" key="2">
    <citation type="submission" date="2018-05" db="EMBL/GenBank/DDBJ databases">
        <title>OmerRS3 (Oryza meridionalis Reference Sequence Version 3).</title>
        <authorList>
            <person name="Zhang J."/>
            <person name="Kudrna D."/>
            <person name="Lee S."/>
            <person name="Talag J."/>
            <person name="Welchert J."/>
            <person name="Wing R.A."/>
        </authorList>
    </citation>
    <scope>NUCLEOTIDE SEQUENCE [LARGE SCALE GENOMIC DNA]</scope>
    <source>
        <strain evidence="7">cv. OR44</strain>
    </source>
</reference>
<keyword evidence="4" id="KW-0539">Nucleus</keyword>
<feature type="transmembrane region" description="Helical" evidence="6">
    <location>
        <begin position="131"/>
        <end position="151"/>
    </location>
</feature>
<feature type="compositionally biased region" description="Polar residues" evidence="5">
    <location>
        <begin position="293"/>
        <end position="320"/>
    </location>
</feature>
<protein>
    <recommendedName>
        <fullName evidence="9">Transmembrane protein</fullName>
    </recommendedName>
</protein>
<dbReference type="NCBIfam" id="TIGR01557">
    <property type="entry name" value="myb_SHAQKYF"/>
    <property type="match status" value="1"/>
</dbReference>
<feature type="transmembrane region" description="Helical" evidence="6">
    <location>
        <begin position="711"/>
        <end position="731"/>
    </location>
</feature>
<feature type="transmembrane region" description="Helical" evidence="6">
    <location>
        <begin position="682"/>
        <end position="704"/>
    </location>
</feature>
<evidence type="ECO:0000256" key="3">
    <source>
        <dbReference type="ARBA" id="ARBA00023163"/>
    </source>
</evidence>
<feature type="transmembrane region" description="Helical" evidence="6">
    <location>
        <begin position="103"/>
        <end position="125"/>
    </location>
</feature>
<feature type="transmembrane region" description="Helical" evidence="6">
    <location>
        <begin position="56"/>
        <end position="82"/>
    </location>
</feature>
<evidence type="ECO:0000256" key="4">
    <source>
        <dbReference type="ARBA" id="ARBA00023242"/>
    </source>
</evidence>
<evidence type="ECO:0000256" key="5">
    <source>
        <dbReference type="SAM" id="MobiDB-lite"/>
    </source>
</evidence>
<keyword evidence="6" id="KW-0472">Membrane</keyword>
<keyword evidence="3" id="KW-0804">Transcription</keyword>
<organism evidence="7">
    <name type="scientific">Oryza meridionalis</name>
    <dbReference type="NCBI Taxonomy" id="40149"/>
    <lineage>
        <taxon>Eukaryota</taxon>
        <taxon>Viridiplantae</taxon>
        <taxon>Streptophyta</taxon>
        <taxon>Embryophyta</taxon>
        <taxon>Tracheophyta</taxon>
        <taxon>Spermatophyta</taxon>
        <taxon>Magnoliopsida</taxon>
        <taxon>Liliopsida</taxon>
        <taxon>Poales</taxon>
        <taxon>Poaceae</taxon>
        <taxon>BOP clade</taxon>
        <taxon>Oryzoideae</taxon>
        <taxon>Oryzeae</taxon>
        <taxon>Oryzinae</taxon>
        <taxon>Oryza</taxon>
    </lineage>
</organism>
<dbReference type="GO" id="GO:0005634">
    <property type="term" value="C:nucleus"/>
    <property type="evidence" value="ECO:0007669"/>
    <property type="project" value="TreeGrafter"/>
</dbReference>
<dbReference type="GO" id="GO:0003700">
    <property type="term" value="F:DNA-binding transcription factor activity"/>
    <property type="evidence" value="ECO:0007669"/>
    <property type="project" value="InterPro"/>
</dbReference>
<dbReference type="Proteomes" id="UP000008021">
    <property type="component" value="Chromosome 1"/>
</dbReference>
<dbReference type="PANTHER" id="PTHR31442">
    <property type="entry name" value="HOMEODOMAIN-LIKE SUPERFAMILY PROTEIN-RELATED"/>
    <property type="match status" value="1"/>
</dbReference>
<sequence>MNSLGRDSEETDKGNSSEEALRKRVQSFTEGLVKMASPVLLALKMNKVDLRSKGNAFIRGSISSLAAAILEVSIFLFLWLWLCSSQLLKDKKRKFMYTMSKMLVHFCGMLLMALASCILLLIIGMDKKLCLLILVPFLCITFLSIATSAMRSEDDDASLHEEVKCEDELERSVDFSASITALVFLGLGRFAFEVDDPQKADVSEHLAVAAIISFVICVLGVFFTLYGTIPLLPSINALRDMELMEGGKAQEHLQNRDSEPKKPQSAQDPARVINPAQPQGVVEGQRKPPPASSGETSAGQTTATSIPQPQPAGTGSSSVDTRPASDEHPATSTSGEEARRTAHDETTTVTSSAAQSESQPDTDTTSSGETKAAPLELTKATFTAFLLVAIPSFGDSSIHGYTHAFIFLTAAALVSGLLLRLLTHRTVYPPSVVRAAKVASFLAHLCLAAAGVCERHDAEAVPKRILELMNAEKLTRENVASHLQFMRLSIIHSSDLHKKCRLYLKRLRAVASQQASIVAAFGGRDSSLHMGAFEGLQSYQPFAPSAALPSFNPHGLLSRTNTAAAFGLQELAAPSSTIQTATGNVTIGHCLEESQHGNLAQGLTAAIGKPQLQQNWIHQESNGLALEGHSNGGQRGQQQHHLALPLGVSFLACVFGVSLMLIEMIPPLPGAADNGDGDGYAFLMSNYTVIFDFAMAFAVSAVMWSSMHVIVELRALLLLLPLFLILLVRAYDVAVAADAGTGGGEDEKPASMELS</sequence>
<dbReference type="PANTHER" id="PTHR31442:SF29">
    <property type="entry name" value="HOMEODOMAIN-LIKE SUPERFAMILY PROTEIN"/>
    <property type="match status" value="1"/>
</dbReference>
<dbReference type="Gene3D" id="1.10.10.60">
    <property type="entry name" value="Homeodomain-like"/>
    <property type="match status" value="1"/>
</dbReference>
<evidence type="ECO:0000313" key="8">
    <source>
        <dbReference type="Proteomes" id="UP000008021"/>
    </source>
</evidence>
<evidence type="ECO:0000256" key="1">
    <source>
        <dbReference type="ARBA" id="ARBA00023015"/>
    </source>
</evidence>
<feature type="transmembrane region" description="Helical" evidence="6">
    <location>
        <begin position="400"/>
        <end position="422"/>
    </location>
</feature>